<dbReference type="Pfam" id="PF00098">
    <property type="entry name" value="zf-CCHC"/>
    <property type="match status" value="1"/>
</dbReference>
<name>A0AA38NUK8_9AGAR</name>
<feature type="compositionally biased region" description="Basic and acidic residues" evidence="3">
    <location>
        <begin position="121"/>
        <end position="141"/>
    </location>
</feature>
<dbReference type="SUPFAM" id="SSF57756">
    <property type="entry name" value="Retrovirus zinc finger-like domains"/>
    <property type="match status" value="1"/>
</dbReference>
<dbReference type="PROSITE" id="PS50158">
    <property type="entry name" value="ZF_CCHC"/>
    <property type="match status" value="1"/>
</dbReference>
<keyword evidence="2" id="KW-0863">Zinc-finger</keyword>
<evidence type="ECO:0000259" key="4">
    <source>
        <dbReference type="PROSITE" id="PS50158"/>
    </source>
</evidence>
<dbReference type="Gene3D" id="4.10.60.10">
    <property type="entry name" value="Zinc finger, CCHC-type"/>
    <property type="match status" value="1"/>
</dbReference>
<feature type="compositionally biased region" description="Acidic residues" evidence="3">
    <location>
        <begin position="262"/>
        <end position="274"/>
    </location>
</feature>
<organism evidence="5 6">
    <name type="scientific">Lentinula raphanica</name>
    <dbReference type="NCBI Taxonomy" id="153919"/>
    <lineage>
        <taxon>Eukaryota</taxon>
        <taxon>Fungi</taxon>
        <taxon>Dikarya</taxon>
        <taxon>Basidiomycota</taxon>
        <taxon>Agaricomycotina</taxon>
        <taxon>Agaricomycetes</taxon>
        <taxon>Agaricomycetidae</taxon>
        <taxon>Agaricales</taxon>
        <taxon>Marasmiineae</taxon>
        <taxon>Omphalotaceae</taxon>
        <taxon>Lentinula</taxon>
    </lineage>
</organism>
<dbReference type="Proteomes" id="UP001163846">
    <property type="component" value="Unassembled WGS sequence"/>
</dbReference>
<evidence type="ECO:0000256" key="1">
    <source>
        <dbReference type="ARBA" id="ARBA00022664"/>
    </source>
</evidence>
<feature type="non-terminal residue" evidence="5">
    <location>
        <position position="340"/>
    </location>
</feature>
<evidence type="ECO:0000256" key="3">
    <source>
        <dbReference type="SAM" id="MobiDB-lite"/>
    </source>
</evidence>
<dbReference type="GO" id="GO:0003676">
    <property type="term" value="F:nucleic acid binding"/>
    <property type="evidence" value="ECO:0007669"/>
    <property type="project" value="InterPro"/>
</dbReference>
<dbReference type="EMBL" id="MU808152">
    <property type="protein sequence ID" value="KAJ3830841.1"/>
    <property type="molecule type" value="Genomic_DNA"/>
</dbReference>
<keyword evidence="6" id="KW-1185">Reference proteome</keyword>
<dbReference type="GO" id="GO:0006397">
    <property type="term" value="P:mRNA processing"/>
    <property type="evidence" value="ECO:0007669"/>
    <property type="project" value="UniProtKB-KW"/>
</dbReference>
<protein>
    <recommendedName>
        <fullName evidence="4">CCHC-type domain-containing protein</fullName>
    </recommendedName>
</protein>
<dbReference type="InterPro" id="IPR036875">
    <property type="entry name" value="Znf_CCHC_sf"/>
</dbReference>
<dbReference type="InterPro" id="IPR001878">
    <property type="entry name" value="Znf_CCHC"/>
</dbReference>
<dbReference type="AlphaFoldDB" id="A0AA38NUK8"/>
<sequence length="340" mass="37563">VIFLWDSLDSVITKGLLRMGHTPETSSLEDIIDDAEKVELIEGVGKSSYSKGDSLENGSGYRSKDRPGGRFGLQNGHRDQPKKPEAFKPSGSKWSPPRDDRGPSGPRDQRPERGNASSAKPNRDKQQKPRLSENQKNEYRAAGKCFECGETGHRSRDCPKKNSVKPDSRNGGPPGLSTHNMEFELVDMPEDAEDIFELSVNSINWYQDVEDTYYSDSQSGGSDAGSLDSRSDSCNSYRGQGHFDWNSGIESSSSDGSSMGVSEDEESFDGEPMDVDDKCPRCNGWESDCSCSVTSDSSSMEMGSSEMNPDVPEWANSVEYFLEIRNLYASSVIKYLRDSE</sequence>
<feature type="compositionally biased region" description="Low complexity" evidence="3">
    <location>
        <begin position="215"/>
        <end position="228"/>
    </location>
</feature>
<keyword evidence="1" id="KW-0507">mRNA processing</keyword>
<feature type="region of interest" description="Disordered" evidence="3">
    <location>
        <begin position="213"/>
        <end position="279"/>
    </location>
</feature>
<accession>A0AA38NUK8</accession>
<keyword evidence="2" id="KW-0862">Zinc</keyword>
<reference evidence="5" key="1">
    <citation type="submission" date="2022-08" db="EMBL/GenBank/DDBJ databases">
        <authorList>
            <consortium name="DOE Joint Genome Institute"/>
            <person name="Min B."/>
            <person name="Riley R."/>
            <person name="Sierra-Patev S."/>
            <person name="Naranjo-Ortiz M."/>
            <person name="Looney B."/>
            <person name="Konkel Z."/>
            <person name="Slot J.C."/>
            <person name="Sakamoto Y."/>
            <person name="Steenwyk J.L."/>
            <person name="Rokas A."/>
            <person name="Carro J."/>
            <person name="Camarero S."/>
            <person name="Ferreira P."/>
            <person name="Molpeceres G."/>
            <person name="Ruiz-Duenas F.J."/>
            <person name="Serrano A."/>
            <person name="Henrissat B."/>
            <person name="Drula E."/>
            <person name="Hughes K.W."/>
            <person name="Mata J.L."/>
            <person name="Ishikawa N.K."/>
            <person name="Vargas-Isla R."/>
            <person name="Ushijima S."/>
            <person name="Smith C.A."/>
            <person name="Ahrendt S."/>
            <person name="Andreopoulos W."/>
            <person name="He G."/>
            <person name="Labutti K."/>
            <person name="Lipzen A."/>
            <person name="Ng V."/>
            <person name="Sandor L."/>
            <person name="Barry K."/>
            <person name="Martinez A.T."/>
            <person name="Xiao Y."/>
            <person name="Gibbons J.G."/>
            <person name="Terashima K."/>
            <person name="Hibbett D.S."/>
            <person name="Grigoriev I.V."/>
        </authorList>
    </citation>
    <scope>NUCLEOTIDE SEQUENCE</scope>
    <source>
        <strain evidence="5">TFB9207</strain>
    </source>
</reference>
<feature type="domain" description="CCHC-type" evidence="4">
    <location>
        <begin position="144"/>
        <end position="160"/>
    </location>
</feature>
<evidence type="ECO:0000256" key="2">
    <source>
        <dbReference type="PROSITE-ProRule" id="PRU00047"/>
    </source>
</evidence>
<feature type="non-terminal residue" evidence="5">
    <location>
        <position position="1"/>
    </location>
</feature>
<feature type="compositionally biased region" description="Basic and acidic residues" evidence="3">
    <location>
        <begin position="96"/>
        <end position="113"/>
    </location>
</feature>
<gene>
    <name evidence="5" type="ORF">F5878DRAFT_648172</name>
</gene>
<keyword evidence="2" id="KW-0479">Metal-binding</keyword>
<evidence type="ECO:0000313" key="5">
    <source>
        <dbReference type="EMBL" id="KAJ3830841.1"/>
    </source>
</evidence>
<feature type="compositionally biased region" description="Low complexity" evidence="3">
    <location>
        <begin position="247"/>
        <end position="261"/>
    </location>
</feature>
<dbReference type="SMART" id="SM00343">
    <property type="entry name" value="ZnF_C2HC"/>
    <property type="match status" value="1"/>
</dbReference>
<comment type="caution">
    <text evidence="5">The sequence shown here is derived from an EMBL/GenBank/DDBJ whole genome shotgun (WGS) entry which is preliminary data.</text>
</comment>
<evidence type="ECO:0000313" key="6">
    <source>
        <dbReference type="Proteomes" id="UP001163846"/>
    </source>
</evidence>
<dbReference type="GO" id="GO:0008270">
    <property type="term" value="F:zinc ion binding"/>
    <property type="evidence" value="ECO:0007669"/>
    <property type="project" value="UniProtKB-KW"/>
</dbReference>
<proteinExistence type="predicted"/>
<feature type="compositionally biased region" description="Basic and acidic residues" evidence="3">
    <location>
        <begin position="76"/>
        <end position="86"/>
    </location>
</feature>
<feature type="region of interest" description="Disordered" evidence="3">
    <location>
        <begin position="43"/>
        <end position="184"/>
    </location>
</feature>
<feature type="compositionally biased region" description="Basic and acidic residues" evidence="3">
    <location>
        <begin position="150"/>
        <end position="168"/>
    </location>
</feature>